<feature type="transmembrane region" description="Helical" evidence="1">
    <location>
        <begin position="74"/>
        <end position="92"/>
    </location>
</feature>
<evidence type="ECO:0000313" key="3">
    <source>
        <dbReference type="Proteomes" id="UP000708576"/>
    </source>
</evidence>
<dbReference type="InterPro" id="IPR009937">
    <property type="entry name" value="Phage_holin_3_6"/>
</dbReference>
<evidence type="ECO:0000256" key="1">
    <source>
        <dbReference type="SAM" id="Phobius"/>
    </source>
</evidence>
<keyword evidence="1" id="KW-1133">Transmembrane helix</keyword>
<organism evidence="2 3">
    <name type="scientific">Carboxylicivirga linearis</name>
    <dbReference type="NCBI Taxonomy" id="1628157"/>
    <lineage>
        <taxon>Bacteria</taxon>
        <taxon>Pseudomonadati</taxon>
        <taxon>Bacteroidota</taxon>
        <taxon>Bacteroidia</taxon>
        <taxon>Marinilabiliales</taxon>
        <taxon>Marinilabiliaceae</taxon>
        <taxon>Carboxylicivirga</taxon>
    </lineage>
</organism>
<accession>A0ABS5JVR4</accession>
<dbReference type="Proteomes" id="UP000708576">
    <property type="component" value="Unassembled WGS sequence"/>
</dbReference>
<keyword evidence="1" id="KW-0472">Membrane</keyword>
<keyword evidence="3" id="KW-1185">Reference proteome</keyword>
<dbReference type="RefSeq" id="WP_212216241.1">
    <property type="nucleotide sequence ID" value="NZ_JAGUCO010000007.1"/>
</dbReference>
<proteinExistence type="predicted"/>
<keyword evidence="1" id="KW-0812">Transmembrane</keyword>
<evidence type="ECO:0000313" key="2">
    <source>
        <dbReference type="EMBL" id="MBS2099000.1"/>
    </source>
</evidence>
<protein>
    <submittedName>
        <fullName evidence="2">Phage holin family protein</fullName>
    </submittedName>
</protein>
<feature type="transmembrane region" description="Helical" evidence="1">
    <location>
        <begin position="42"/>
        <end position="68"/>
    </location>
</feature>
<name>A0ABS5JVR4_9BACT</name>
<comment type="caution">
    <text evidence="2">The sequence shown here is derived from an EMBL/GenBank/DDBJ whole genome shotgun (WGS) entry which is preliminary data.</text>
</comment>
<gene>
    <name evidence="2" type="ORF">KEM10_11980</name>
</gene>
<dbReference type="EMBL" id="JAGUCO010000007">
    <property type="protein sequence ID" value="MBS2099000.1"/>
    <property type="molecule type" value="Genomic_DNA"/>
</dbReference>
<sequence>MNKLSLKDNISELNGSVKDYMDARVQLAKVHLLEKTSKIGTYLITSITIMVTLLFCLLLLALAFSFWYGNMVQGLLISVAFFLILAFVIYILRIRLIGNQVVRNLASIILDDEDKN</sequence>
<dbReference type="Pfam" id="PF07332">
    <property type="entry name" value="Phage_holin_3_6"/>
    <property type="match status" value="1"/>
</dbReference>
<reference evidence="2 3" key="1">
    <citation type="journal article" date="2015" name="Int. J. Syst. Evol. Microbiol.">
        <title>Carboxylicivirga linearis sp. nov., isolated from a sea cucumber culture pond.</title>
        <authorList>
            <person name="Wang F.Q."/>
            <person name="Zhou Y.X."/>
            <person name="Lin X.Z."/>
            <person name="Chen G.J."/>
            <person name="Du Z.J."/>
        </authorList>
    </citation>
    <scope>NUCLEOTIDE SEQUENCE [LARGE SCALE GENOMIC DNA]</scope>
    <source>
        <strain evidence="2 3">FB218</strain>
    </source>
</reference>